<reference evidence="2 3" key="1">
    <citation type="submission" date="2014-04" db="EMBL/GenBank/DDBJ databases">
        <authorList>
            <consortium name="DOE Joint Genome Institute"/>
            <person name="Kuo A."/>
            <person name="Girlanda M."/>
            <person name="Perotto S."/>
            <person name="Kohler A."/>
            <person name="Nagy L.G."/>
            <person name="Floudas D."/>
            <person name="Copeland A."/>
            <person name="Barry K.W."/>
            <person name="Cichocki N."/>
            <person name="Veneault-Fourrey C."/>
            <person name="LaButti K."/>
            <person name="Lindquist E.A."/>
            <person name="Lipzen A."/>
            <person name="Lundell T."/>
            <person name="Morin E."/>
            <person name="Murat C."/>
            <person name="Sun H."/>
            <person name="Tunlid A."/>
            <person name="Henrissat B."/>
            <person name="Grigoriev I.V."/>
            <person name="Hibbett D.S."/>
            <person name="Martin F."/>
            <person name="Nordberg H.P."/>
            <person name="Cantor M.N."/>
            <person name="Hua S.X."/>
        </authorList>
    </citation>
    <scope>NUCLEOTIDE SEQUENCE [LARGE SCALE GENOMIC DNA]</scope>
    <source>
        <strain evidence="2 3">MUT 4182</strain>
    </source>
</reference>
<protein>
    <submittedName>
        <fullName evidence="2">Uncharacterized protein</fullName>
    </submittedName>
</protein>
<proteinExistence type="predicted"/>
<feature type="transmembrane region" description="Helical" evidence="1">
    <location>
        <begin position="59"/>
        <end position="79"/>
    </location>
</feature>
<organism evidence="2 3">
    <name type="scientific">Tulasnella calospora MUT 4182</name>
    <dbReference type="NCBI Taxonomy" id="1051891"/>
    <lineage>
        <taxon>Eukaryota</taxon>
        <taxon>Fungi</taxon>
        <taxon>Dikarya</taxon>
        <taxon>Basidiomycota</taxon>
        <taxon>Agaricomycotina</taxon>
        <taxon>Agaricomycetes</taxon>
        <taxon>Cantharellales</taxon>
        <taxon>Tulasnellaceae</taxon>
        <taxon>Tulasnella</taxon>
    </lineage>
</organism>
<evidence type="ECO:0000313" key="2">
    <source>
        <dbReference type="EMBL" id="KIO25292.1"/>
    </source>
</evidence>
<sequence length="140" mass="16348">MTNILPQTDVEKLATLHDLYWTRHGEKKKILKSIVAQDPKKLKHGPCGWLEDSKFLEEATFHILLIVPLRCLWVLYMSCMIRLRFYRIRVHSVRRCRWCPLGRRPTQESGIGACTATDNTRHKWAVVERDKEAIAPPQAD</sequence>
<gene>
    <name evidence="2" type="ORF">M407DRAFT_8504</name>
</gene>
<dbReference type="Proteomes" id="UP000054248">
    <property type="component" value="Unassembled WGS sequence"/>
</dbReference>
<reference evidence="3" key="2">
    <citation type="submission" date="2015-01" db="EMBL/GenBank/DDBJ databases">
        <title>Evolutionary Origins and Diversification of the Mycorrhizal Mutualists.</title>
        <authorList>
            <consortium name="DOE Joint Genome Institute"/>
            <consortium name="Mycorrhizal Genomics Consortium"/>
            <person name="Kohler A."/>
            <person name="Kuo A."/>
            <person name="Nagy L.G."/>
            <person name="Floudas D."/>
            <person name="Copeland A."/>
            <person name="Barry K.W."/>
            <person name="Cichocki N."/>
            <person name="Veneault-Fourrey C."/>
            <person name="LaButti K."/>
            <person name="Lindquist E.A."/>
            <person name="Lipzen A."/>
            <person name="Lundell T."/>
            <person name="Morin E."/>
            <person name="Murat C."/>
            <person name="Riley R."/>
            <person name="Ohm R."/>
            <person name="Sun H."/>
            <person name="Tunlid A."/>
            <person name="Henrissat B."/>
            <person name="Grigoriev I.V."/>
            <person name="Hibbett D.S."/>
            <person name="Martin F."/>
        </authorList>
    </citation>
    <scope>NUCLEOTIDE SEQUENCE [LARGE SCALE GENOMIC DNA]</scope>
    <source>
        <strain evidence="3">MUT 4182</strain>
    </source>
</reference>
<evidence type="ECO:0000313" key="3">
    <source>
        <dbReference type="Proteomes" id="UP000054248"/>
    </source>
</evidence>
<dbReference type="AlphaFoldDB" id="A0A0C3LV75"/>
<keyword evidence="1" id="KW-1133">Transmembrane helix</keyword>
<keyword evidence="1" id="KW-0812">Transmembrane</keyword>
<keyword evidence="3" id="KW-1185">Reference proteome</keyword>
<dbReference type="EMBL" id="KN823045">
    <property type="protein sequence ID" value="KIO25292.1"/>
    <property type="molecule type" value="Genomic_DNA"/>
</dbReference>
<evidence type="ECO:0000256" key="1">
    <source>
        <dbReference type="SAM" id="Phobius"/>
    </source>
</evidence>
<dbReference type="HOGENOM" id="CLU_1836584_0_0_1"/>
<name>A0A0C3LV75_9AGAM</name>
<accession>A0A0C3LV75</accession>
<keyword evidence="1" id="KW-0472">Membrane</keyword>